<dbReference type="Proteomes" id="UP000018566">
    <property type="component" value="Chromosome"/>
</dbReference>
<dbReference type="EMBL" id="CP005935">
    <property type="protein sequence ID" value="AHA74213.1"/>
    <property type="molecule type" value="Genomic_DNA"/>
</dbReference>
<gene>
    <name evidence="1" type="ORF">YBT1518_25475</name>
</gene>
<reference evidence="1 2" key="1">
    <citation type="submission" date="2013-05" db="EMBL/GenBank/DDBJ databases">
        <title>Complete genome sequence of Bacillus thuringiensis YBT-1518, a typical strain with high toxicity to nematode.</title>
        <authorList>
            <person name="Wang P."/>
            <person name="Zhang C."/>
            <person name="Guo M."/>
            <person name="Guo S."/>
            <person name="Zhu Y."/>
            <person name="Zheng J."/>
            <person name="Zhu L."/>
            <person name="Ruan L."/>
            <person name="Peng D."/>
            <person name="Sun M."/>
        </authorList>
    </citation>
    <scope>NUCLEOTIDE SEQUENCE [LARGE SCALE GENOMIC DNA]</scope>
    <source>
        <strain evidence="1 2">YBT-1518</strain>
    </source>
</reference>
<evidence type="ECO:0000313" key="1">
    <source>
        <dbReference type="EMBL" id="AHA74213.1"/>
    </source>
</evidence>
<accession>A0A9W3KGK6</accession>
<protein>
    <submittedName>
        <fullName evidence="1">Uncharacterized protein</fullName>
    </submittedName>
</protein>
<evidence type="ECO:0000313" key="2">
    <source>
        <dbReference type="Proteomes" id="UP000018566"/>
    </source>
</evidence>
<name>A0A9W3KGK6_BACTU</name>
<organism evidence="1 2">
    <name type="scientific">Bacillus thuringiensis YBT-1518</name>
    <dbReference type="NCBI Taxonomy" id="529122"/>
    <lineage>
        <taxon>Bacteria</taxon>
        <taxon>Bacillati</taxon>
        <taxon>Bacillota</taxon>
        <taxon>Bacilli</taxon>
        <taxon>Bacillales</taxon>
        <taxon>Bacillaceae</taxon>
        <taxon>Bacillus</taxon>
        <taxon>Bacillus cereus group</taxon>
    </lineage>
</organism>
<dbReference type="AlphaFoldDB" id="A0A9W3KGK6"/>
<dbReference type="KEGG" id="bthu:YBT1518_25475"/>
<proteinExistence type="predicted"/>
<sequence>MINKKMEQIVLICSIFFVVLNLKGMILDESFSEICMGWSGKVTQEKTE</sequence>